<feature type="domain" description="AMP-binding enzyme C-terminal" evidence="3">
    <location>
        <begin position="435"/>
        <end position="506"/>
    </location>
</feature>
<proteinExistence type="predicted"/>
<dbReference type="SUPFAM" id="SSF56801">
    <property type="entry name" value="Acetyl-CoA synthetase-like"/>
    <property type="match status" value="1"/>
</dbReference>
<dbReference type="PROSITE" id="PS00455">
    <property type="entry name" value="AMP_BINDING"/>
    <property type="match status" value="1"/>
</dbReference>
<dbReference type="Pfam" id="PF13193">
    <property type="entry name" value="AMP-binding_C"/>
    <property type="match status" value="1"/>
</dbReference>
<protein>
    <submittedName>
        <fullName evidence="4">D-alanine--poly(Phosphoribitol) ligase</fullName>
    </submittedName>
</protein>
<dbReference type="InterPro" id="IPR020459">
    <property type="entry name" value="AMP-binding"/>
</dbReference>
<dbReference type="InterPro" id="IPR042099">
    <property type="entry name" value="ANL_N_sf"/>
</dbReference>
<keyword evidence="4" id="KW-0436">Ligase</keyword>
<reference evidence="4 5" key="1">
    <citation type="submission" date="2019-09" db="EMBL/GenBank/DDBJ databases">
        <title>Goodfellowia gen. nov., a new genus of the Pseudonocardineae related to Actinoalloteichus, containing Goodfellowia coeruleoviolacea gen. nov., comb. nov. gen. nov., comb. nov.</title>
        <authorList>
            <person name="Labeda D."/>
        </authorList>
    </citation>
    <scope>NUCLEOTIDE SEQUENCE [LARGE SCALE GENOMIC DNA]</scope>
    <source>
        <strain evidence="4 5">AN110305</strain>
    </source>
</reference>
<dbReference type="GO" id="GO:0043041">
    <property type="term" value="P:amino acid activation for nonribosomal peptide biosynthetic process"/>
    <property type="evidence" value="ECO:0007669"/>
    <property type="project" value="TreeGrafter"/>
</dbReference>
<dbReference type="GO" id="GO:0031177">
    <property type="term" value="F:phosphopantetheine binding"/>
    <property type="evidence" value="ECO:0007669"/>
    <property type="project" value="TreeGrafter"/>
</dbReference>
<dbReference type="InterPro" id="IPR045851">
    <property type="entry name" value="AMP-bd_C_sf"/>
</dbReference>
<evidence type="ECO:0000259" key="3">
    <source>
        <dbReference type="Pfam" id="PF13193"/>
    </source>
</evidence>
<sequence length="521" mass="56375">MTTRSLYEWIRLAAQANPDAMALEANGIELTYGQLVTAAEWMSARMVGALGEAPSRVGLLSSRCAVSYVAYLAALRLGAAVVPMNPGAPAVRNLTITDEAGLDLTVVDDTSGAEVAEYRQKTSGEVLDMTGDRWRPMRDPGQGKGIPPQAERGRDDLAYIIFTSGTTGKPKGVPVTHGCMSAFLDEVIPRFGFGPGCRVSQTFEMSFDGSVIEIFGALASGATLCVAQHADVFTPVKFVNERQLTHWLSVPSLVSFAKRLRALAPGSMPTLRSSQFGGEGLTFEQAEAWSAAAPNSKVQNCYGPSEATVIVTGYVVPADRAAWPDTSNRYIPLGHPFPGVDWVLLDDDRTSDDDGELCLRGGQRFPGYLDPSENAGRFVRVESGRAEVYDGSGPLTAEHYYRTGDRCRIEHGELILLGRVDHQVKIRGHRVELGEIESALRKHPAVIEVVVITVTAADGEVDLHALYTGGEVTDAELAELVGGLPRYMHPRGFHHRDSIPLTAVGKVDRKKLTDEFAVHRD</sequence>
<feature type="region of interest" description="Disordered" evidence="1">
    <location>
        <begin position="130"/>
        <end position="150"/>
    </location>
</feature>
<evidence type="ECO:0000256" key="1">
    <source>
        <dbReference type="SAM" id="MobiDB-lite"/>
    </source>
</evidence>
<evidence type="ECO:0000259" key="2">
    <source>
        <dbReference type="Pfam" id="PF00501"/>
    </source>
</evidence>
<dbReference type="GO" id="GO:0005737">
    <property type="term" value="C:cytoplasm"/>
    <property type="evidence" value="ECO:0007669"/>
    <property type="project" value="TreeGrafter"/>
</dbReference>
<keyword evidence="5" id="KW-1185">Reference proteome</keyword>
<dbReference type="PANTHER" id="PTHR45527:SF1">
    <property type="entry name" value="FATTY ACID SYNTHASE"/>
    <property type="match status" value="1"/>
</dbReference>
<dbReference type="PANTHER" id="PTHR45527">
    <property type="entry name" value="NONRIBOSOMAL PEPTIDE SYNTHETASE"/>
    <property type="match status" value="1"/>
</dbReference>
<dbReference type="GO" id="GO:0016874">
    <property type="term" value="F:ligase activity"/>
    <property type="evidence" value="ECO:0007669"/>
    <property type="project" value="UniProtKB-KW"/>
</dbReference>
<comment type="caution">
    <text evidence="4">The sequence shown here is derived from an EMBL/GenBank/DDBJ whole genome shotgun (WGS) entry which is preliminary data.</text>
</comment>
<dbReference type="AlphaFoldDB" id="A0A5B2WY84"/>
<dbReference type="Gene3D" id="3.30.300.30">
    <property type="match status" value="1"/>
</dbReference>
<accession>A0A5B2WY84</accession>
<feature type="domain" description="AMP-dependent synthetase/ligase" evidence="2">
    <location>
        <begin position="13"/>
        <end position="369"/>
    </location>
</feature>
<dbReference type="Gene3D" id="3.40.50.12780">
    <property type="entry name" value="N-terminal domain of ligase-like"/>
    <property type="match status" value="1"/>
</dbReference>
<gene>
    <name evidence="4" type="ORF">F0L68_28550</name>
</gene>
<dbReference type="InterPro" id="IPR025110">
    <property type="entry name" value="AMP-bd_C"/>
</dbReference>
<dbReference type="OrthoDB" id="3243414at2"/>
<dbReference type="PRINTS" id="PR00154">
    <property type="entry name" value="AMPBINDING"/>
</dbReference>
<dbReference type="InterPro" id="IPR020845">
    <property type="entry name" value="AMP-binding_CS"/>
</dbReference>
<evidence type="ECO:0000313" key="5">
    <source>
        <dbReference type="Proteomes" id="UP000323454"/>
    </source>
</evidence>
<dbReference type="Pfam" id="PF00501">
    <property type="entry name" value="AMP-binding"/>
    <property type="match status" value="1"/>
</dbReference>
<dbReference type="Proteomes" id="UP000323454">
    <property type="component" value="Unassembled WGS sequence"/>
</dbReference>
<dbReference type="GO" id="GO:0044550">
    <property type="term" value="P:secondary metabolite biosynthetic process"/>
    <property type="evidence" value="ECO:0007669"/>
    <property type="project" value="TreeGrafter"/>
</dbReference>
<name>A0A5B2WY84_9PSEU</name>
<dbReference type="EMBL" id="VUOB01000057">
    <property type="protein sequence ID" value="KAA2255359.1"/>
    <property type="molecule type" value="Genomic_DNA"/>
</dbReference>
<evidence type="ECO:0000313" key="4">
    <source>
        <dbReference type="EMBL" id="KAA2255359.1"/>
    </source>
</evidence>
<dbReference type="InterPro" id="IPR000873">
    <property type="entry name" value="AMP-dep_synth/lig_dom"/>
</dbReference>
<organism evidence="4 5">
    <name type="scientific">Solihabitans fulvus</name>
    <dbReference type="NCBI Taxonomy" id="1892852"/>
    <lineage>
        <taxon>Bacteria</taxon>
        <taxon>Bacillati</taxon>
        <taxon>Actinomycetota</taxon>
        <taxon>Actinomycetes</taxon>
        <taxon>Pseudonocardiales</taxon>
        <taxon>Pseudonocardiaceae</taxon>
        <taxon>Solihabitans</taxon>
    </lineage>
</organism>
<dbReference type="RefSeq" id="WP_149852930.1">
    <property type="nucleotide sequence ID" value="NZ_VUOB01000057.1"/>
</dbReference>
<reference evidence="4 5" key="2">
    <citation type="submission" date="2019-09" db="EMBL/GenBank/DDBJ databases">
        <authorList>
            <person name="Jin C."/>
        </authorList>
    </citation>
    <scope>NUCLEOTIDE SEQUENCE [LARGE SCALE GENOMIC DNA]</scope>
    <source>
        <strain evidence="4 5">AN110305</strain>
    </source>
</reference>